<keyword evidence="5" id="KW-0441">Lipid A biosynthesis</keyword>
<dbReference type="RefSeq" id="WP_186940520.1">
    <property type="nucleotide sequence ID" value="NZ_JACOGA010000002.1"/>
</dbReference>
<comment type="caution">
    <text evidence="13">The sequence shown here is derived from an EMBL/GenBank/DDBJ whole genome shotgun (WGS) entry which is preliminary data.</text>
</comment>
<keyword evidence="4" id="KW-0997">Cell inner membrane</keyword>
<comment type="subcellular location">
    <subcellularLocation>
        <location evidence="1">Cell membrane</location>
        <topology evidence="1">Multi-pass membrane protein</topology>
    </subcellularLocation>
</comment>
<name>A0ABR6Y7F4_9BURK</name>
<accession>A0ABR6Y7F4</accession>
<sequence>MSTSAFLLVILAGLIHALWNIAAKKAGGDVRFAGFSSLIMAAVWAPVGLYVGWDVVPAWGWLEWAFIAASGLLHVLYFITLLRGYRKADLTVVYPLARGSGPLISSAVAILFLGEHLTLIGGAGVLAVVGGVFLIAGGPRLLRSLRQVKDASSQASADGSDHHAGALRIRKGIFYGLCTGLFIAAYTVLDGYTVKVLMLSPILVDYFGNFVRIGLLLPALLRDTAATLSSWQKEWKYAFVVGAISPISYVLVLYAMQAAPLSHVAPAREVSMLFAALIGGHLLDEGDRVQRLLGALFIAAGVIALGKF</sequence>
<dbReference type="PANTHER" id="PTHR30561">
    <property type="entry name" value="SMR FAMILY PROTON-DEPENDENT DRUG EFFLUX TRANSPORTER SUGE"/>
    <property type="match status" value="1"/>
</dbReference>
<keyword evidence="6 11" id="KW-0812">Transmembrane</keyword>
<dbReference type="EMBL" id="JACOGA010000002">
    <property type="protein sequence ID" value="MBC3872528.1"/>
    <property type="molecule type" value="Genomic_DNA"/>
</dbReference>
<dbReference type="InterPro" id="IPR037185">
    <property type="entry name" value="EmrE-like"/>
</dbReference>
<evidence type="ECO:0000256" key="6">
    <source>
        <dbReference type="ARBA" id="ARBA00022692"/>
    </source>
</evidence>
<evidence type="ECO:0000256" key="11">
    <source>
        <dbReference type="SAM" id="Phobius"/>
    </source>
</evidence>
<keyword evidence="14" id="KW-1185">Reference proteome</keyword>
<dbReference type="Proteomes" id="UP000624279">
    <property type="component" value="Unassembled WGS sequence"/>
</dbReference>
<evidence type="ECO:0000256" key="3">
    <source>
        <dbReference type="ARBA" id="ARBA00022516"/>
    </source>
</evidence>
<proteinExistence type="predicted"/>
<feature type="domain" description="EamA" evidence="12">
    <location>
        <begin position="4"/>
        <end position="136"/>
    </location>
</feature>
<dbReference type="PANTHER" id="PTHR30561:SF9">
    <property type="entry name" value="4-AMINO-4-DEOXY-L-ARABINOSE-PHOSPHOUNDECAPRENOL FLIPPASE SUBUNIT ARNF-RELATED"/>
    <property type="match status" value="1"/>
</dbReference>
<evidence type="ECO:0000256" key="7">
    <source>
        <dbReference type="ARBA" id="ARBA00022985"/>
    </source>
</evidence>
<keyword evidence="3" id="KW-0444">Lipid biosynthesis</keyword>
<dbReference type="InterPro" id="IPR000390">
    <property type="entry name" value="Small_drug/metabolite_transptr"/>
</dbReference>
<gene>
    <name evidence="13" type="ORF">H8K55_02925</name>
</gene>
<keyword evidence="7" id="KW-0448">Lipopolysaccharide biosynthesis</keyword>
<feature type="transmembrane region" description="Helical" evidence="11">
    <location>
        <begin position="119"/>
        <end position="137"/>
    </location>
</feature>
<evidence type="ECO:0000256" key="10">
    <source>
        <dbReference type="ARBA" id="ARBA00023136"/>
    </source>
</evidence>
<dbReference type="Gene3D" id="1.10.3730.20">
    <property type="match status" value="2"/>
</dbReference>
<keyword evidence="2" id="KW-1003">Cell membrane</keyword>
<evidence type="ECO:0000256" key="4">
    <source>
        <dbReference type="ARBA" id="ARBA00022519"/>
    </source>
</evidence>
<evidence type="ECO:0000256" key="2">
    <source>
        <dbReference type="ARBA" id="ARBA00022475"/>
    </source>
</evidence>
<evidence type="ECO:0000256" key="9">
    <source>
        <dbReference type="ARBA" id="ARBA00023098"/>
    </source>
</evidence>
<feature type="transmembrane region" description="Helical" evidence="11">
    <location>
        <begin position="92"/>
        <end position="113"/>
    </location>
</feature>
<dbReference type="SUPFAM" id="SSF103481">
    <property type="entry name" value="Multidrug resistance efflux transporter EmrE"/>
    <property type="match status" value="2"/>
</dbReference>
<feature type="transmembrane region" description="Helical" evidence="11">
    <location>
        <begin position="206"/>
        <end position="225"/>
    </location>
</feature>
<evidence type="ECO:0000259" key="12">
    <source>
        <dbReference type="Pfam" id="PF00892"/>
    </source>
</evidence>
<evidence type="ECO:0000256" key="5">
    <source>
        <dbReference type="ARBA" id="ARBA00022556"/>
    </source>
</evidence>
<organism evidence="13 14">
    <name type="scientific">Undibacterium flavidum</name>
    <dbReference type="NCBI Taxonomy" id="2762297"/>
    <lineage>
        <taxon>Bacteria</taxon>
        <taxon>Pseudomonadati</taxon>
        <taxon>Pseudomonadota</taxon>
        <taxon>Betaproteobacteria</taxon>
        <taxon>Burkholderiales</taxon>
        <taxon>Oxalobacteraceae</taxon>
        <taxon>Undibacterium</taxon>
    </lineage>
</organism>
<evidence type="ECO:0000256" key="1">
    <source>
        <dbReference type="ARBA" id="ARBA00004651"/>
    </source>
</evidence>
<keyword evidence="10 11" id="KW-0472">Membrane</keyword>
<protein>
    <submittedName>
        <fullName evidence="13">EamA family transporter</fullName>
    </submittedName>
</protein>
<feature type="transmembrane region" description="Helical" evidence="11">
    <location>
        <begin position="237"/>
        <end position="256"/>
    </location>
</feature>
<evidence type="ECO:0000256" key="8">
    <source>
        <dbReference type="ARBA" id="ARBA00022989"/>
    </source>
</evidence>
<dbReference type="InterPro" id="IPR000620">
    <property type="entry name" value="EamA_dom"/>
</dbReference>
<reference evidence="13 14" key="1">
    <citation type="submission" date="2020-08" db="EMBL/GenBank/DDBJ databases">
        <title>Novel species isolated from subtropical streams in China.</title>
        <authorList>
            <person name="Lu H."/>
        </authorList>
    </citation>
    <scope>NUCLEOTIDE SEQUENCE [LARGE SCALE GENOMIC DNA]</scope>
    <source>
        <strain evidence="13 14">LX15W</strain>
    </source>
</reference>
<feature type="transmembrane region" description="Helical" evidence="11">
    <location>
        <begin position="6"/>
        <end position="23"/>
    </location>
</feature>
<feature type="transmembrane region" description="Helical" evidence="11">
    <location>
        <begin position="289"/>
        <end position="306"/>
    </location>
</feature>
<evidence type="ECO:0000313" key="14">
    <source>
        <dbReference type="Proteomes" id="UP000624279"/>
    </source>
</evidence>
<feature type="transmembrane region" description="Helical" evidence="11">
    <location>
        <begin position="35"/>
        <end position="53"/>
    </location>
</feature>
<feature type="transmembrane region" description="Helical" evidence="11">
    <location>
        <begin position="59"/>
        <end position="80"/>
    </location>
</feature>
<feature type="domain" description="EamA" evidence="12">
    <location>
        <begin position="171"/>
        <end position="304"/>
    </location>
</feature>
<keyword evidence="8 11" id="KW-1133">Transmembrane helix</keyword>
<evidence type="ECO:0000313" key="13">
    <source>
        <dbReference type="EMBL" id="MBC3872528.1"/>
    </source>
</evidence>
<dbReference type="Pfam" id="PF00892">
    <property type="entry name" value="EamA"/>
    <property type="match status" value="2"/>
</dbReference>
<feature type="transmembrane region" description="Helical" evidence="11">
    <location>
        <begin position="173"/>
        <end position="194"/>
    </location>
</feature>
<keyword evidence="9" id="KW-0443">Lipid metabolism</keyword>